<feature type="compositionally biased region" description="Polar residues" evidence="1">
    <location>
        <begin position="424"/>
        <end position="436"/>
    </location>
</feature>
<accession>A0AAW0JJW4</accession>
<protein>
    <submittedName>
        <fullName evidence="2">Protein sweetie</fullName>
    </submittedName>
</protein>
<dbReference type="AlphaFoldDB" id="A0AAW0JJW4"/>
<gene>
    <name evidence="2" type="primary">SWEETIE_1</name>
    <name evidence="2" type="ORF">CFP56_031362</name>
</gene>
<dbReference type="GO" id="GO:0005975">
    <property type="term" value="P:carbohydrate metabolic process"/>
    <property type="evidence" value="ECO:0007669"/>
    <property type="project" value="InterPro"/>
</dbReference>
<feature type="compositionally biased region" description="Polar residues" evidence="1">
    <location>
        <begin position="451"/>
        <end position="486"/>
    </location>
</feature>
<dbReference type="PANTHER" id="PTHR46975">
    <property type="entry name" value="PROTEIN SWEETIE"/>
    <property type="match status" value="1"/>
</dbReference>
<name>A0AAW0JJW4_QUESU</name>
<feature type="compositionally biased region" description="Acidic residues" evidence="1">
    <location>
        <begin position="414"/>
        <end position="423"/>
    </location>
</feature>
<proteinExistence type="predicted"/>
<dbReference type="Proteomes" id="UP000237347">
    <property type="component" value="Unassembled WGS sequence"/>
</dbReference>
<feature type="non-terminal residue" evidence="2">
    <location>
        <position position="549"/>
    </location>
</feature>
<dbReference type="InterPro" id="IPR044218">
    <property type="entry name" value="SWEETIE"/>
</dbReference>
<evidence type="ECO:0000256" key="1">
    <source>
        <dbReference type="SAM" id="MobiDB-lite"/>
    </source>
</evidence>
<keyword evidence="3" id="KW-1185">Reference proteome</keyword>
<sequence>VLSYCTYMDNSFNSLAISVLSQIVQNCPEEFLEAENFSYMTMELCLAYLFKITSATSPDQPNWAELISTLLFTAKTLLKRFETKLQKQLESVVLAFLLIGYKCIREAPTELCFSKVIDFVKCTTLSLEKLIGDNSKLGDDGILHLRTVIGTCLDVITNLTTDFIEDIHLLEYKRSDLRKLHQMKIAFSIEQTISFAKLVHEIEGLDESEGSDPVYFTLFKCCSECIRTLLTDSSILVQAIGLQVLKSSVQKGTIEDSAFVIFLVGEHIRDIFTIIQQTLKKPLTKESVTIVSECLRILVLLQTLSKGSESQRSFMNLLFEAIIMVFLATEDGISKEVGDIRSISVKLVSHLAQIPSSAVHFKDGVIRASVTQDHDATQMKAVTPSLEIKLPILTDGSREKQSPPLATTIHSDSMEEDDEDDWDNFQSFPASTNPAGNDSKVESVAKDPGLVQNSSDLKNNTGSDDFQECSTSQPHNNVKEINNAENQEAGEEVISDRPGSPVSLQSDAPSGGIGMHEACDFQTNDSIKPCDDQPEEKEEVVQSQERDET</sequence>
<dbReference type="EMBL" id="PKMF04000529">
    <property type="protein sequence ID" value="KAK7827049.1"/>
    <property type="molecule type" value="Genomic_DNA"/>
</dbReference>
<feature type="non-terminal residue" evidence="2">
    <location>
        <position position="1"/>
    </location>
</feature>
<evidence type="ECO:0000313" key="2">
    <source>
        <dbReference type="EMBL" id="KAK7827049.1"/>
    </source>
</evidence>
<comment type="caution">
    <text evidence="2">The sequence shown here is derived from an EMBL/GenBank/DDBJ whole genome shotgun (WGS) entry which is preliminary data.</text>
</comment>
<feature type="region of interest" description="Disordered" evidence="1">
    <location>
        <begin position="412"/>
        <end position="549"/>
    </location>
</feature>
<reference evidence="2 3" key="1">
    <citation type="journal article" date="2018" name="Sci. Data">
        <title>The draft genome sequence of cork oak.</title>
        <authorList>
            <person name="Ramos A.M."/>
            <person name="Usie A."/>
            <person name="Barbosa P."/>
            <person name="Barros P.M."/>
            <person name="Capote T."/>
            <person name="Chaves I."/>
            <person name="Simoes F."/>
            <person name="Abreu I."/>
            <person name="Carrasquinho I."/>
            <person name="Faro C."/>
            <person name="Guimaraes J.B."/>
            <person name="Mendonca D."/>
            <person name="Nobrega F."/>
            <person name="Rodrigues L."/>
            <person name="Saibo N.J.M."/>
            <person name="Varela M.C."/>
            <person name="Egas C."/>
            <person name="Matos J."/>
            <person name="Miguel C.M."/>
            <person name="Oliveira M.M."/>
            <person name="Ricardo C.P."/>
            <person name="Goncalves S."/>
        </authorList>
    </citation>
    <scope>NUCLEOTIDE SEQUENCE [LARGE SCALE GENOMIC DNA]</scope>
    <source>
        <strain evidence="3">cv. HL8</strain>
    </source>
</reference>
<evidence type="ECO:0000313" key="3">
    <source>
        <dbReference type="Proteomes" id="UP000237347"/>
    </source>
</evidence>
<dbReference type="PANTHER" id="PTHR46975:SF2">
    <property type="entry name" value="PROTEIN SWEETIE"/>
    <property type="match status" value="1"/>
</dbReference>
<organism evidence="2 3">
    <name type="scientific">Quercus suber</name>
    <name type="common">Cork oak</name>
    <dbReference type="NCBI Taxonomy" id="58331"/>
    <lineage>
        <taxon>Eukaryota</taxon>
        <taxon>Viridiplantae</taxon>
        <taxon>Streptophyta</taxon>
        <taxon>Embryophyta</taxon>
        <taxon>Tracheophyta</taxon>
        <taxon>Spermatophyta</taxon>
        <taxon>Magnoliopsida</taxon>
        <taxon>eudicotyledons</taxon>
        <taxon>Gunneridae</taxon>
        <taxon>Pentapetalae</taxon>
        <taxon>rosids</taxon>
        <taxon>fabids</taxon>
        <taxon>Fagales</taxon>
        <taxon>Fagaceae</taxon>
        <taxon>Quercus</taxon>
    </lineage>
</organism>